<dbReference type="PANTHER" id="PTHR12905:SF0">
    <property type="entry name" value="CALCINEURIN-LIKE PHOSPHOESTERASE DOMAIN-CONTAINING PROTEIN"/>
    <property type="match status" value="1"/>
</dbReference>
<sequence length="154" mass="17001">MHDIKTRFLLLSDTHARRNIAIPDVPVDVAIHCGDLTNESKLDEFRAALNLLRAINAPLKLVIAGNHDFTLDTPTFVKKRSQAEALFSIDPGLMKKEYGDLGDARRLLAEARADGIVFLDEGLHRFPLPNGARLTVYASPLLSSTTMMTTTTTE</sequence>
<comment type="caution">
    <text evidence="2">The sequence shown here is derived from an EMBL/GenBank/DDBJ whole genome shotgun (WGS) entry which is preliminary data.</text>
</comment>
<evidence type="ECO:0000313" key="3">
    <source>
        <dbReference type="Proteomes" id="UP001586593"/>
    </source>
</evidence>
<proteinExistence type="predicted"/>
<evidence type="ECO:0000313" key="2">
    <source>
        <dbReference type="EMBL" id="KAL1844761.1"/>
    </source>
</evidence>
<organism evidence="2 3">
    <name type="scientific">Phialemonium thermophilum</name>
    <dbReference type="NCBI Taxonomy" id="223376"/>
    <lineage>
        <taxon>Eukaryota</taxon>
        <taxon>Fungi</taxon>
        <taxon>Dikarya</taxon>
        <taxon>Ascomycota</taxon>
        <taxon>Pezizomycotina</taxon>
        <taxon>Sordariomycetes</taxon>
        <taxon>Sordariomycetidae</taxon>
        <taxon>Cephalothecales</taxon>
        <taxon>Cephalothecaceae</taxon>
        <taxon>Phialemonium</taxon>
    </lineage>
</organism>
<dbReference type="InterPro" id="IPR004843">
    <property type="entry name" value="Calcineurin-like_PHP"/>
</dbReference>
<name>A0ABR3VSX9_9PEZI</name>
<accession>A0ABR3VSX9</accession>
<dbReference type="SUPFAM" id="SSF56300">
    <property type="entry name" value="Metallo-dependent phosphatases"/>
    <property type="match status" value="1"/>
</dbReference>
<protein>
    <recommendedName>
        <fullName evidence="1">Calcineurin-like phosphoesterase domain-containing protein</fullName>
    </recommendedName>
</protein>
<dbReference type="Proteomes" id="UP001586593">
    <property type="component" value="Unassembled WGS sequence"/>
</dbReference>
<dbReference type="InterPro" id="IPR029052">
    <property type="entry name" value="Metallo-depent_PP-like"/>
</dbReference>
<dbReference type="EMBL" id="JAZHXJ010001478">
    <property type="protein sequence ID" value="KAL1844761.1"/>
    <property type="molecule type" value="Genomic_DNA"/>
</dbReference>
<dbReference type="Pfam" id="PF00149">
    <property type="entry name" value="Metallophos"/>
    <property type="match status" value="1"/>
</dbReference>
<feature type="domain" description="Calcineurin-like phosphoesterase" evidence="1">
    <location>
        <begin position="7"/>
        <end position="76"/>
    </location>
</feature>
<reference evidence="2 3" key="1">
    <citation type="journal article" date="2024" name="Commun. Biol.">
        <title>Comparative genomic analysis of thermophilic fungi reveals convergent evolutionary adaptations and gene losses.</title>
        <authorList>
            <person name="Steindorff A.S."/>
            <person name="Aguilar-Pontes M.V."/>
            <person name="Robinson A.J."/>
            <person name="Andreopoulos B."/>
            <person name="LaButti K."/>
            <person name="Kuo A."/>
            <person name="Mondo S."/>
            <person name="Riley R."/>
            <person name="Otillar R."/>
            <person name="Haridas S."/>
            <person name="Lipzen A."/>
            <person name="Grimwood J."/>
            <person name="Schmutz J."/>
            <person name="Clum A."/>
            <person name="Reid I.D."/>
            <person name="Moisan M.C."/>
            <person name="Butler G."/>
            <person name="Nguyen T.T.M."/>
            <person name="Dewar K."/>
            <person name="Conant G."/>
            <person name="Drula E."/>
            <person name="Henrissat B."/>
            <person name="Hansel C."/>
            <person name="Singer S."/>
            <person name="Hutchinson M.I."/>
            <person name="de Vries R.P."/>
            <person name="Natvig D.O."/>
            <person name="Powell A.J."/>
            <person name="Tsang A."/>
            <person name="Grigoriev I.V."/>
        </authorList>
    </citation>
    <scope>NUCLEOTIDE SEQUENCE [LARGE SCALE GENOMIC DNA]</scope>
    <source>
        <strain evidence="2 3">ATCC 24622</strain>
    </source>
</reference>
<dbReference type="Gene3D" id="3.60.21.10">
    <property type="match status" value="1"/>
</dbReference>
<dbReference type="InterPro" id="IPR051693">
    <property type="entry name" value="UPF0046_metallophosphoest"/>
</dbReference>
<gene>
    <name evidence="2" type="ORF">VTK73DRAFT_1831</name>
</gene>
<dbReference type="PANTHER" id="PTHR12905">
    <property type="entry name" value="METALLOPHOSPHOESTERASE"/>
    <property type="match status" value="1"/>
</dbReference>
<evidence type="ECO:0000259" key="1">
    <source>
        <dbReference type="Pfam" id="PF00149"/>
    </source>
</evidence>
<keyword evidence="3" id="KW-1185">Reference proteome</keyword>